<feature type="region of interest" description="Disordered" evidence="2">
    <location>
        <begin position="416"/>
        <end position="462"/>
    </location>
</feature>
<feature type="coiled-coil region" evidence="1">
    <location>
        <begin position="189"/>
        <end position="278"/>
    </location>
</feature>
<evidence type="ECO:0000256" key="2">
    <source>
        <dbReference type="SAM" id="MobiDB-lite"/>
    </source>
</evidence>
<feature type="compositionally biased region" description="Polar residues" evidence="2">
    <location>
        <begin position="471"/>
        <end position="483"/>
    </location>
</feature>
<feature type="region of interest" description="Disordered" evidence="2">
    <location>
        <begin position="733"/>
        <end position="768"/>
    </location>
</feature>
<evidence type="ECO:0000313" key="3">
    <source>
        <dbReference type="EMBL" id="CAH1776410.1"/>
    </source>
</evidence>
<feature type="compositionally biased region" description="Polar residues" evidence="2">
    <location>
        <begin position="416"/>
        <end position="451"/>
    </location>
</feature>
<dbReference type="InterPro" id="IPR035691">
    <property type="entry name" value="OBI1_RING-HC"/>
</dbReference>
<dbReference type="PANTHER" id="PTHR14609:SF1">
    <property type="entry name" value="ORC UBIQUITIN LIGASE 1"/>
    <property type="match status" value="1"/>
</dbReference>
<dbReference type="PANTHER" id="PTHR14609">
    <property type="entry name" value="RING FINGER PROTEIN 219"/>
    <property type="match status" value="1"/>
</dbReference>
<protein>
    <submittedName>
        <fullName evidence="3">Uncharacterized protein</fullName>
    </submittedName>
</protein>
<proteinExistence type="predicted"/>
<gene>
    <name evidence="3" type="ORF">OFUS_LOCUS3588</name>
</gene>
<feature type="region of interest" description="Disordered" evidence="2">
    <location>
        <begin position="153"/>
        <end position="174"/>
    </location>
</feature>
<accession>A0A8J1TES2</accession>
<dbReference type="InterPro" id="IPR039209">
    <property type="entry name" value="OBI1"/>
</dbReference>
<evidence type="ECO:0000256" key="1">
    <source>
        <dbReference type="SAM" id="Coils"/>
    </source>
</evidence>
<dbReference type="GO" id="GO:0006275">
    <property type="term" value="P:regulation of DNA replication"/>
    <property type="evidence" value="ECO:0007669"/>
    <property type="project" value="InterPro"/>
</dbReference>
<dbReference type="AlphaFoldDB" id="A0A8J1TES2"/>
<feature type="region of interest" description="Disordered" evidence="2">
    <location>
        <begin position="280"/>
        <end position="307"/>
    </location>
</feature>
<dbReference type="OrthoDB" id="6105938at2759"/>
<reference evidence="3" key="1">
    <citation type="submission" date="2022-03" db="EMBL/GenBank/DDBJ databases">
        <authorList>
            <person name="Martin C."/>
        </authorList>
    </citation>
    <scope>NUCLEOTIDE SEQUENCE</scope>
</reference>
<feature type="coiled-coil region" evidence="1">
    <location>
        <begin position="109"/>
        <end position="143"/>
    </location>
</feature>
<feature type="compositionally biased region" description="Polar residues" evidence="2">
    <location>
        <begin position="623"/>
        <end position="636"/>
    </location>
</feature>
<name>A0A8J1TES2_OWEFU</name>
<sequence>MLKSADELIERSGTTMADKTKQLRSTLAFTLPISCQICLGKVKDPTVCPNRHVFCSGCMDVWLQRNQQCPSCRVPITTENPCKPILGGHSDQPAGGGSDRLLSTPQLRKARLDIIYNDLEEEIQRLEKQVQTTTVENEALKLQLESANQIHEPEVNGDTDQQGERSKCECGRSGQGQGIDMMVVITNKLKDATMQYEKVKEDIEKLKKINSRLEDDLSNQTRETQRMKVELATRSPQRFGRYTVAALESKCEKYEREIRQLQKALERSDNYIADLEKQLESRKHNETDKNQPSDYSIFNNDGSKKTVSENFSKSEESISQLGLPKFDIANFKSGTVDDGKLSPNSSSARRNLFSNDTGNAKSPTTTRRFYGQPSTHNAIGNSHNAFEVGDSADDSLDDSYFRSKTDAIKPGITSKALSSTLNTRPNQHDTASNSYKLKNQSSPKGKNSSFEFEQPSPVTPSTKLAKLSLNRHGSNSVESTPEKSPSLPKKFYRSSSFELKSQNTGIFSDTQHKSNILKFNKPSGSDIKSKPVPRVTALKSEYSVIDTHNHRVDDSIDVTLDTTTAAQNELNDLDITITPELTDCMKLFNAAQRNVEKRENSSNSSKTSQDQSNSLSRDIPTGSKLNLQEGTSSSGSDPIKNPYTYSGKGLALVKPSTTHGEFSSIFGNSSKALSNGNDKPDSNQRQTFTGIQLSTETITLKDYPLFAIDKPTTENNKSAQAHKDSMYNSVQYRQNGGYDTGRYRKRSIGDSTVDSWLPSSPSKTTKLN</sequence>
<feature type="compositionally biased region" description="Polar residues" evidence="2">
    <location>
        <begin position="292"/>
        <end position="301"/>
    </location>
</feature>
<dbReference type="InterPro" id="IPR001841">
    <property type="entry name" value="Znf_RING"/>
</dbReference>
<evidence type="ECO:0000313" key="4">
    <source>
        <dbReference type="Proteomes" id="UP000749559"/>
    </source>
</evidence>
<dbReference type="GO" id="GO:0004842">
    <property type="term" value="F:ubiquitin-protein transferase activity"/>
    <property type="evidence" value="ECO:0007669"/>
    <property type="project" value="InterPro"/>
</dbReference>
<dbReference type="Pfam" id="PF13923">
    <property type="entry name" value="zf-C3HC4_2"/>
    <property type="match status" value="1"/>
</dbReference>
<feature type="compositionally biased region" description="Low complexity" evidence="2">
    <location>
        <begin position="601"/>
        <end position="616"/>
    </location>
</feature>
<dbReference type="InterPro" id="IPR013083">
    <property type="entry name" value="Znf_RING/FYVE/PHD"/>
</dbReference>
<dbReference type="EMBL" id="CAIIXF020000002">
    <property type="protein sequence ID" value="CAH1776410.1"/>
    <property type="molecule type" value="Genomic_DNA"/>
</dbReference>
<dbReference type="Proteomes" id="UP000749559">
    <property type="component" value="Unassembled WGS sequence"/>
</dbReference>
<keyword evidence="4" id="KW-1185">Reference proteome</keyword>
<organism evidence="3 4">
    <name type="scientific">Owenia fusiformis</name>
    <name type="common">Polychaete worm</name>
    <dbReference type="NCBI Taxonomy" id="6347"/>
    <lineage>
        <taxon>Eukaryota</taxon>
        <taxon>Metazoa</taxon>
        <taxon>Spiralia</taxon>
        <taxon>Lophotrochozoa</taxon>
        <taxon>Annelida</taxon>
        <taxon>Polychaeta</taxon>
        <taxon>Sedentaria</taxon>
        <taxon>Canalipalpata</taxon>
        <taxon>Sabellida</taxon>
        <taxon>Oweniida</taxon>
        <taxon>Oweniidae</taxon>
        <taxon>Owenia</taxon>
    </lineage>
</organism>
<feature type="compositionally biased region" description="Polar residues" evidence="2">
    <location>
        <begin position="749"/>
        <end position="768"/>
    </location>
</feature>
<feature type="region of interest" description="Disordered" evidence="2">
    <location>
        <begin position="595"/>
        <end position="641"/>
    </location>
</feature>
<dbReference type="PROSITE" id="PS50089">
    <property type="entry name" value="ZF_RING_2"/>
    <property type="match status" value="1"/>
</dbReference>
<comment type="caution">
    <text evidence="3">The sequence shown here is derived from an EMBL/GenBank/DDBJ whole genome shotgun (WGS) entry which is preliminary data.</text>
</comment>
<dbReference type="SUPFAM" id="SSF57850">
    <property type="entry name" value="RING/U-box"/>
    <property type="match status" value="1"/>
</dbReference>
<feature type="compositionally biased region" description="Polar residues" evidence="2">
    <location>
        <begin position="342"/>
        <end position="384"/>
    </location>
</feature>
<dbReference type="GO" id="GO:0006513">
    <property type="term" value="P:protein monoubiquitination"/>
    <property type="evidence" value="ECO:0007669"/>
    <property type="project" value="InterPro"/>
</dbReference>
<feature type="region of interest" description="Disordered" evidence="2">
    <location>
        <begin position="334"/>
        <end position="384"/>
    </location>
</feature>
<dbReference type="Gene3D" id="3.30.40.10">
    <property type="entry name" value="Zinc/RING finger domain, C3HC4 (zinc finger)"/>
    <property type="match status" value="1"/>
</dbReference>
<dbReference type="SMART" id="SM00184">
    <property type="entry name" value="RING"/>
    <property type="match status" value="1"/>
</dbReference>
<keyword evidence="1" id="KW-0175">Coiled coil</keyword>
<dbReference type="CDD" id="cd16562">
    <property type="entry name" value="RING-HC_RNF219"/>
    <property type="match status" value="1"/>
</dbReference>
<feature type="region of interest" description="Disordered" evidence="2">
    <location>
        <begin position="470"/>
        <end position="489"/>
    </location>
</feature>
<feature type="compositionally biased region" description="Basic and acidic residues" evidence="2">
    <location>
        <begin position="280"/>
        <end position="291"/>
    </location>
</feature>